<name>A0ABP7UYS5_9FLAO</name>
<gene>
    <name evidence="1" type="ORF">GCM10022388_22620</name>
</gene>
<dbReference type="RefSeq" id="WP_345094655.1">
    <property type="nucleotide sequence ID" value="NZ_BAABCS010000020.1"/>
</dbReference>
<reference evidence="2" key="1">
    <citation type="journal article" date="2019" name="Int. J. Syst. Evol. Microbiol.">
        <title>The Global Catalogue of Microorganisms (GCM) 10K type strain sequencing project: providing services to taxonomists for standard genome sequencing and annotation.</title>
        <authorList>
            <consortium name="The Broad Institute Genomics Platform"/>
            <consortium name="The Broad Institute Genome Sequencing Center for Infectious Disease"/>
            <person name="Wu L."/>
            <person name="Ma J."/>
        </authorList>
    </citation>
    <scope>NUCLEOTIDE SEQUENCE [LARGE SCALE GENOMIC DNA]</scope>
    <source>
        <strain evidence="2">JCM 17068</strain>
    </source>
</reference>
<proteinExistence type="predicted"/>
<organism evidence="1 2">
    <name type="scientific">Flavobacterium chungnamense</name>
    <dbReference type="NCBI Taxonomy" id="706182"/>
    <lineage>
        <taxon>Bacteria</taxon>
        <taxon>Pseudomonadati</taxon>
        <taxon>Bacteroidota</taxon>
        <taxon>Flavobacteriia</taxon>
        <taxon>Flavobacteriales</taxon>
        <taxon>Flavobacteriaceae</taxon>
        <taxon>Flavobacterium</taxon>
    </lineage>
</organism>
<dbReference type="Proteomes" id="UP001500426">
    <property type="component" value="Unassembled WGS sequence"/>
</dbReference>
<evidence type="ECO:0000313" key="1">
    <source>
        <dbReference type="EMBL" id="GAA4055493.1"/>
    </source>
</evidence>
<evidence type="ECO:0000313" key="2">
    <source>
        <dbReference type="Proteomes" id="UP001500426"/>
    </source>
</evidence>
<dbReference type="EMBL" id="BAABCS010000020">
    <property type="protein sequence ID" value="GAA4055493.1"/>
    <property type="molecule type" value="Genomic_DNA"/>
</dbReference>
<accession>A0ABP7UYS5</accession>
<comment type="caution">
    <text evidence="1">The sequence shown here is derived from an EMBL/GenBank/DDBJ whole genome shotgun (WGS) entry which is preliminary data.</text>
</comment>
<keyword evidence="2" id="KW-1185">Reference proteome</keyword>
<sequence>MGPLLITPNLEVLETYLNNILMINNDTQIIEDTIYDTEVFQIIESSI</sequence>
<protein>
    <submittedName>
        <fullName evidence="1">Uncharacterized protein</fullName>
    </submittedName>
</protein>